<dbReference type="InterPro" id="IPR036354">
    <property type="entry name" value="Prot_inh_pot1_sf"/>
</dbReference>
<reference evidence="4" key="1">
    <citation type="submission" date="2021-02" db="EMBL/GenBank/DDBJ databases">
        <authorList>
            <person name="Nowell W R."/>
        </authorList>
    </citation>
    <scope>NUCLEOTIDE SEQUENCE</scope>
</reference>
<dbReference type="Proteomes" id="UP000663889">
    <property type="component" value="Unassembled WGS sequence"/>
</dbReference>
<dbReference type="Pfam" id="PF00280">
    <property type="entry name" value="potato_inhibit"/>
    <property type="match status" value="1"/>
</dbReference>
<dbReference type="SUPFAM" id="SSF54654">
    <property type="entry name" value="CI-2 family of serine protease inhibitors"/>
    <property type="match status" value="1"/>
</dbReference>
<dbReference type="GO" id="GO:0004867">
    <property type="term" value="F:serine-type endopeptidase inhibitor activity"/>
    <property type="evidence" value="ECO:0007669"/>
    <property type="project" value="UniProtKB-KW"/>
</dbReference>
<feature type="non-terminal residue" evidence="4">
    <location>
        <position position="27"/>
    </location>
</feature>
<evidence type="ECO:0000256" key="1">
    <source>
        <dbReference type="ARBA" id="ARBA00008210"/>
    </source>
</evidence>
<keyword evidence="3" id="KW-0722">Serine protease inhibitor</keyword>
<protein>
    <submittedName>
        <fullName evidence="4">Uncharacterized protein</fullName>
    </submittedName>
</protein>
<name>A0A815ZPI4_9BILA</name>
<dbReference type="EMBL" id="CAJNOU010020396">
    <property type="protein sequence ID" value="CAF1585131.1"/>
    <property type="molecule type" value="Genomic_DNA"/>
</dbReference>
<evidence type="ECO:0000256" key="3">
    <source>
        <dbReference type="ARBA" id="ARBA00022900"/>
    </source>
</evidence>
<dbReference type="AlphaFoldDB" id="A0A815ZPI4"/>
<evidence type="ECO:0000313" key="4">
    <source>
        <dbReference type="EMBL" id="CAF1585131.1"/>
    </source>
</evidence>
<evidence type="ECO:0000256" key="2">
    <source>
        <dbReference type="ARBA" id="ARBA00022690"/>
    </source>
</evidence>
<proteinExistence type="inferred from homology"/>
<keyword evidence="2" id="KW-0646">Protease inhibitor</keyword>
<accession>A0A815ZPI4</accession>
<evidence type="ECO:0000313" key="5">
    <source>
        <dbReference type="Proteomes" id="UP000663889"/>
    </source>
</evidence>
<dbReference type="InterPro" id="IPR000864">
    <property type="entry name" value="Prot_inh_pot1"/>
</dbReference>
<dbReference type="GO" id="GO:0009611">
    <property type="term" value="P:response to wounding"/>
    <property type="evidence" value="ECO:0007669"/>
    <property type="project" value="InterPro"/>
</dbReference>
<gene>
    <name evidence="4" type="ORF">SEV965_LOCUS39987</name>
</gene>
<comment type="similarity">
    <text evidence="1">Belongs to the protease inhibitor I13 (potato type I serine protease inhibitor) family.</text>
</comment>
<organism evidence="4 5">
    <name type="scientific">Rotaria sordida</name>
    <dbReference type="NCBI Taxonomy" id="392033"/>
    <lineage>
        <taxon>Eukaryota</taxon>
        <taxon>Metazoa</taxon>
        <taxon>Spiralia</taxon>
        <taxon>Gnathifera</taxon>
        <taxon>Rotifera</taxon>
        <taxon>Eurotatoria</taxon>
        <taxon>Bdelloidea</taxon>
        <taxon>Philodinida</taxon>
        <taxon>Philodinidae</taxon>
        <taxon>Rotaria</taxon>
    </lineage>
</organism>
<sequence>MSHNQSWPNLVGMPVNEAVAAIKSENP</sequence>
<comment type="caution">
    <text evidence="4">The sequence shown here is derived from an EMBL/GenBank/DDBJ whole genome shotgun (WGS) entry which is preliminary data.</text>
</comment>
<dbReference type="Gene3D" id="3.30.10.10">
    <property type="entry name" value="Trypsin Inhibitor V, subunit A"/>
    <property type="match status" value="1"/>
</dbReference>